<dbReference type="EMBL" id="CAJHUB010000681">
    <property type="protein sequence ID" value="CAD7679152.1"/>
    <property type="molecule type" value="Genomic_DNA"/>
</dbReference>
<evidence type="ECO:0000313" key="2">
    <source>
        <dbReference type="EMBL" id="CAD7679152.1"/>
    </source>
</evidence>
<protein>
    <submittedName>
        <fullName evidence="2">(raccoon dog) hypothetical protein</fullName>
    </submittedName>
</protein>
<keyword evidence="3" id="KW-1185">Reference proteome</keyword>
<comment type="caution">
    <text evidence="2">The sequence shown here is derived from an EMBL/GenBank/DDBJ whole genome shotgun (WGS) entry which is preliminary data.</text>
</comment>
<reference evidence="2" key="1">
    <citation type="submission" date="2020-12" db="EMBL/GenBank/DDBJ databases">
        <authorList>
            <consortium name="Molecular Ecology Group"/>
        </authorList>
    </citation>
    <scope>NUCLEOTIDE SEQUENCE</scope>
    <source>
        <strain evidence="2">TBG_1078</strain>
    </source>
</reference>
<gene>
    <name evidence="2" type="ORF">NYPRO_LOCUS11951</name>
</gene>
<sequence>MLLQPQHTSPDTSESPPSAISFPTWSPNLRRPEQPKAKSWPSSLYR</sequence>
<evidence type="ECO:0000313" key="3">
    <source>
        <dbReference type="Proteomes" id="UP000645828"/>
    </source>
</evidence>
<accession>A0A811YXK8</accession>
<organism evidence="2 3">
    <name type="scientific">Nyctereutes procyonoides</name>
    <name type="common">Raccoon dog</name>
    <name type="synonym">Canis procyonoides</name>
    <dbReference type="NCBI Taxonomy" id="34880"/>
    <lineage>
        <taxon>Eukaryota</taxon>
        <taxon>Metazoa</taxon>
        <taxon>Chordata</taxon>
        <taxon>Craniata</taxon>
        <taxon>Vertebrata</taxon>
        <taxon>Euteleostomi</taxon>
        <taxon>Mammalia</taxon>
        <taxon>Eutheria</taxon>
        <taxon>Laurasiatheria</taxon>
        <taxon>Carnivora</taxon>
        <taxon>Caniformia</taxon>
        <taxon>Canidae</taxon>
        <taxon>Nyctereutes</taxon>
    </lineage>
</organism>
<evidence type="ECO:0000256" key="1">
    <source>
        <dbReference type="SAM" id="MobiDB-lite"/>
    </source>
</evidence>
<dbReference type="AlphaFoldDB" id="A0A811YXK8"/>
<name>A0A811YXK8_NYCPR</name>
<dbReference type="Proteomes" id="UP000645828">
    <property type="component" value="Unassembled WGS sequence"/>
</dbReference>
<feature type="region of interest" description="Disordered" evidence="1">
    <location>
        <begin position="1"/>
        <end position="46"/>
    </location>
</feature>
<feature type="compositionally biased region" description="Polar residues" evidence="1">
    <location>
        <begin position="1"/>
        <end position="27"/>
    </location>
</feature>
<proteinExistence type="predicted"/>